<dbReference type="InterPro" id="IPR037129">
    <property type="entry name" value="XPA_sf"/>
</dbReference>
<sequence>METKTNGIGIDRLTSLPPELMHLVCDFLLPSHQPNIAFTADAPDHSLTHALDYLAATCRTLRGEVNSWAQHFLRHHASITHHKDLKTPKLQSTRNFLRGKAGLLTWAEKHCLFCGKTSARSAILVNGFRCCAHCDKQQWPRKITKTAAKTKYDVKEHHLLPSTHPSLMRLKQPGNLPRLRYGTYLSSNVQTTMFLEADVRRLADHLYGDWERHMADKRAAAQTRKRVKEERKAKTEAADRAWAAQNTPINSAANESQSQDVGAEVTGNSLRESDVSPASMMADLETQPYSLQMAFPLEVLDYQ</sequence>
<reference evidence="2 3" key="1">
    <citation type="submission" date="2021-11" db="EMBL/GenBank/DDBJ databases">
        <title>Black yeast isolated from Biological Soil Crust.</title>
        <authorList>
            <person name="Kurbessoian T."/>
        </authorList>
    </citation>
    <scope>NUCLEOTIDE SEQUENCE [LARGE SCALE GENOMIC DNA]</scope>
    <source>
        <strain evidence="2 3">CCFEE 5522</strain>
    </source>
</reference>
<evidence type="ECO:0000313" key="3">
    <source>
        <dbReference type="Proteomes" id="UP001324427"/>
    </source>
</evidence>
<gene>
    <name evidence="2" type="ORF">LTR36_003758</name>
</gene>
<evidence type="ECO:0008006" key="4">
    <source>
        <dbReference type="Google" id="ProtNLM"/>
    </source>
</evidence>
<dbReference type="Proteomes" id="UP001324427">
    <property type="component" value="Unassembled WGS sequence"/>
</dbReference>
<keyword evidence="3" id="KW-1185">Reference proteome</keyword>
<feature type="compositionally biased region" description="Polar residues" evidence="1">
    <location>
        <begin position="244"/>
        <end position="270"/>
    </location>
</feature>
<dbReference type="AlphaFoldDB" id="A0AAV9JHG8"/>
<proteinExistence type="predicted"/>
<evidence type="ECO:0000313" key="2">
    <source>
        <dbReference type="EMBL" id="KAK4544854.1"/>
    </source>
</evidence>
<feature type="region of interest" description="Disordered" evidence="1">
    <location>
        <begin position="222"/>
        <end position="274"/>
    </location>
</feature>
<feature type="compositionally biased region" description="Basic and acidic residues" evidence="1">
    <location>
        <begin position="227"/>
        <end position="239"/>
    </location>
</feature>
<protein>
    <recommendedName>
        <fullName evidence="4">F-box domain-containing protein</fullName>
    </recommendedName>
</protein>
<organism evidence="2 3">
    <name type="scientific">Oleoguttula mirabilis</name>
    <dbReference type="NCBI Taxonomy" id="1507867"/>
    <lineage>
        <taxon>Eukaryota</taxon>
        <taxon>Fungi</taxon>
        <taxon>Dikarya</taxon>
        <taxon>Ascomycota</taxon>
        <taxon>Pezizomycotina</taxon>
        <taxon>Dothideomycetes</taxon>
        <taxon>Dothideomycetidae</taxon>
        <taxon>Mycosphaerellales</taxon>
        <taxon>Teratosphaeriaceae</taxon>
        <taxon>Oleoguttula</taxon>
    </lineage>
</organism>
<comment type="caution">
    <text evidence="2">The sequence shown here is derived from an EMBL/GenBank/DDBJ whole genome shotgun (WGS) entry which is preliminary data.</text>
</comment>
<dbReference type="EMBL" id="JAVFHQ010000022">
    <property type="protein sequence ID" value="KAK4544854.1"/>
    <property type="molecule type" value="Genomic_DNA"/>
</dbReference>
<accession>A0AAV9JHG8</accession>
<name>A0AAV9JHG8_9PEZI</name>
<evidence type="ECO:0000256" key="1">
    <source>
        <dbReference type="SAM" id="MobiDB-lite"/>
    </source>
</evidence>
<dbReference type="Gene3D" id="3.90.530.10">
    <property type="entry name" value="XPA C-terminal domain"/>
    <property type="match status" value="1"/>
</dbReference>